<dbReference type="InterPro" id="IPR001296">
    <property type="entry name" value="Glyco_trans_1"/>
</dbReference>
<sequence>MKIAIIGSRGYPSTYGGFETFVRRIVPYLRDKGHEVTVYGRSDSSRIGSVIEFVDGARVVTTAGIDTKAASALSYGLTASLHARAQPYDAAIVVNVANGYFLPILARAGIPTLVNVDGIEWERDKWSSIAKTVFKLGALATKRYATEIVVDSEAIGDYWRANFRRESTFIPYGADVVEAKDHQLVLDIGLRPDSYALAVARLVPENNVELFLDALEIMGGANRAVVVGSAIGWPYIENRLKRLEKEGCLTWLGHVGDQRLLNALWSNAGVYFHGHSVGGTNPALLQAMGCGAPVVALDTPFNREVLGEVAGLFTPLDAAVAARTLSTVLSDSELRSHMALAGIERIRSHYDWEAVCEKYEAALGDISGRGAAPGESVVDHEA</sequence>
<dbReference type="EMBL" id="CAFAAI010000007">
    <property type="protein sequence ID" value="CAB4786813.1"/>
    <property type="molecule type" value="Genomic_DNA"/>
</dbReference>
<dbReference type="InterPro" id="IPR015393">
    <property type="entry name" value="DUF1972"/>
</dbReference>
<dbReference type="Pfam" id="PF09314">
    <property type="entry name" value="DUF1972"/>
    <property type="match status" value="1"/>
</dbReference>
<feature type="domain" description="Glycosyl transferase family 1" evidence="1">
    <location>
        <begin position="194"/>
        <end position="342"/>
    </location>
</feature>
<evidence type="ECO:0000259" key="1">
    <source>
        <dbReference type="Pfam" id="PF00534"/>
    </source>
</evidence>
<feature type="domain" description="DUF1972" evidence="2">
    <location>
        <begin position="3"/>
        <end position="175"/>
    </location>
</feature>
<dbReference type="AlphaFoldDB" id="A0A6J6WUB5"/>
<accession>A0A6J6WUB5</accession>
<evidence type="ECO:0000313" key="3">
    <source>
        <dbReference type="EMBL" id="CAB4786813.1"/>
    </source>
</evidence>
<dbReference type="PANTHER" id="PTHR45947">
    <property type="entry name" value="SULFOQUINOVOSYL TRANSFERASE SQD2"/>
    <property type="match status" value="1"/>
</dbReference>
<protein>
    <submittedName>
        <fullName evidence="3">Unannotated protein</fullName>
    </submittedName>
</protein>
<dbReference type="PANTHER" id="PTHR45947:SF3">
    <property type="entry name" value="SULFOQUINOVOSYL TRANSFERASE SQD2"/>
    <property type="match status" value="1"/>
</dbReference>
<dbReference type="SUPFAM" id="SSF53756">
    <property type="entry name" value="UDP-Glycosyltransferase/glycogen phosphorylase"/>
    <property type="match status" value="1"/>
</dbReference>
<evidence type="ECO:0000259" key="2">
    <source>
        <dbReference type="Pfam" id="PF09314"/>
    </source>
</evidence>
<dbReference type="InterPro" id="IPR050194">
    <property type="entry name" value="Glycosyltransferase_grp1"/>
</dbReference>
<proteinExistence type="predicted"/>
<name>A0A6J6WUB5_9ZZZZ</name>
<organism evidence="3">
    <name type="scientific">freshwater metagenome</name>
    <dbReference type="NCBI Taxonomy" id="449393"/>
    <lineage>
        <taxon>unclassified sequences</taxon>
        <taxon>metagenomes</taxon>
        <taxon>ecological metagenomes</taxon>
    </lineage>
</organism>
<gene>
    <name evidence="3" type="ORF">UFOPK2992_00117</name>
</gene>
<reference evidence="3" key="1">
    <citation type="submission" date="2020-05" db="EMBL/GenBank/DDBJ databases">
        <authorList>
            <person name="Chiriac C."/>
            <person name="Salcher M."/>
            <person name="Ghai R."/>
            <person name="Kavagutti S V."/>
        </authorList>
    </citation>
    <scope>NUCLEOTIDE SEQUENCE</scope>
</reference>
<dbReference type="Gene3D" id="3.40.50.2000">
    <property type="entry name" value="Glycogen Phosphorylase B"/>
    <property type="match status" value="2"/>
</dbReference>
<dbReference type="GO" id="GO:0016758">
    <property type="term" value="F:hexosyltransferase activity"/>
    <property type="evidence" value="ECO:0007669"/>
    <property type="project" value="TreeGrafter"/>
</dbReference>
<dbReference type="Pfam" id="PF00534">
    <property type="entry name" value="Glycos_transf_1"/>
    <property type="match status" value="1"/>
</dbReference>